<keyword evidence="2" id="KW-1185">Reference proteome</keyword>
<evidence type="ECO:0000313" key="1">
    <source>
        <dbReference type="EMBL" id="MPC65854.1"/>
    </source>
</evidence>
<organism evidence="1 2">
    <name type="scientific">Portunus trituberculatus</name>
    <name type="common">Swimming crab</name>
    <name type="synonym">Neptunus trituberculatus</name>
    <dbReference type="NCBI Taxonomy" id="210409"/>
    <lineage>
        <taxon>Eukaryota</taxon>
        <taxon>Metazoa</taxon>
        <taxon>Ecdysozoa</taxon>
        <taxon>Arthropoda</taxon>
        <taxon>Crustacea</taxon>
        <taxon>Multicrustacea</taxon>
        <taxon>Malacostraca</taxon>
        <taxon>Eumalacostraca</taxon>
        <taxon>Eucarida</taxon>
        <taxon>Decapoda</taxon>
        <taxon>Pleocyemata</taxon>
        <taxon>Brachyura</taxon>
        <taxon>Eubrachyura</taxon>
        <taxon>Portunoidea</taxon>
        <taxon>Portunidae</taxon>
        <taxon>Portuninae</taxon>
        <taxon>Portunus</taxon>
    </lineage>
</organism>
<dbReference type="EMBL" id="VSRR010023925">
    <property type="protein sequence ID" value="MPC65854.1"/>
    <property type="molecule type" value="Genomic_DNA"/>
</dbReference>
<dbReference type="AlphaFoldDB" id="A0A5B7HAS5"/>
<gene>
    <name evidence="1" type="ORF">E2C01_059991</name>
</gene>
<sequence>MIQAVPWELPGTCLVSITAMKSISSSIAMVLRMNCTNFFGKVPGGMDEIPTAISVVSHKPTRRRDLAEFWN</sequence>
<proteinExistence type="predicted"/>
<reference evidence="1 2" key="1">
    <citation type="submission" date="2019-05" db="EMBL/GenBank/DDBJ databases">
        <title>Another draft genome of Portunus trituberculatus and its Hox gene families provides insights of decapod evolution.</title>
        <authorList>
            <person name="Jeong J.-H."/>
            <person name="Song I."/>
            <person name="Kim S."/>
            <person name="Choi T."/>
            <person name="Kim D."/>
            <person name="Ryu S."/>
            <person name="Kim W."/>
        </authorList>
    </citation>
    <scope>NUCLEOTIDE SEQUENCE [LARGE SCALE GENOMIC DNA]</scope>
    <source>
        <tissue evidence="1">Muscle</tissue>
    </source>
</reference>
<accession>A0A5B7HAS5</accession>
<comment type="caution">
    <text evidence="1">The sequence shown here is derived from an EMBL/GenBank/DDBJ whole genome shotgun (WGS) entry which is preliminary data.</text>
</comment>
<protein>
    <submittedName>
        <fullName evidence="1">Uncharacterized protein</fullName>
    </submittedName>
</protein>
<evidence type="ECO:0000313" key="2">
    <source>
        <dbReference type="Proteomes" id="UP000324222"/>
    </source>
</evidence>
<dbReference type="Proteomes" id="UP000324222">
    <property type="component" value="Unassembled WGS sequence"/>
</dbReference>
<name>A0A5B7HAS5_PORTR</name>